<evidence type="ECO:0008006" key="3">
    <source>
        <dbReference type="Google" id="ProtNLM"/>
    </source>
</evidence>
<dbReference type="PANTHER" id="PTHR30164">
    <property type="entry name" value="MTFA PEPTIDASE"/>
    <property type="match status" value="1"/>
</dbReference>
<dbReference type="Gene3D" id="3.40.390.10">
    <property type="entry name" value="Collagenase (Catalytic Domain)"/>
    <property type="match status" value="1"/>
</dbReference>
<dbReference type="Pfam" id="PF06167">
    <property type="entry name" value="Peptidase_M90"/>
    <property type="match status" value="1"/>
</dbReference>
<name>A0A1I0Q4M1_9BACT</name>
<dbReference type="GO" id="GO:0005829">
    <property type="term" value="C:cytosol"/>
    <property type="evidence" value="ECO:0007669"/>
    <property type="project" value="TreeGrafter"/>
</dbReference>
<dbReference type="InterPro" id="IPR042252">
    <property type="entry name" value="MtfA_N"/>
</dbReference>
<dbReference type="AlphaFoldDB" id="A0A1I0Q4M1"/>
<dbReference type="GO" id="GO:0008237">
    <property type="term" value="F:metallopeptidase activity"/>
    <property type="evidence" value="ECO:0007669"/>
    <property type="project" value="InterPro"/>
</dbReference>
<gene>
    <name evidence="1" type="ORF">SAMN05216290_2006</name>
</gene>
<dbReference type="InterPro" id="IPR010384">
    <property type="entry name" value="MtfA_fam"/>
</dbReference>
<dbReference type="SUPFAM" id="SSF55486">
    <property type="entry name" value="Metalloproteases ('zincins'), catalytic domain"/>
    <property type="match status" value="1"/>
</dbReference>
<proteinExistence type="predicted"/>
<dbReference type="RefSeq" id="WP_162844751.1">
    <property type="nucleotide sequence ID" value="NZ_FOIR01000002.1"/>
</dbReference>
<dbReference type="Proteomes" id="UP000199437">
    <property type="component" value="Unassembled WGS sequence"/>
</dbReference>
<keyword evidence="2" id="KW-1185">Reference proteome</keyword>
<dbReference type="GeneID" id="99986720"/>
<sequence length="262" mass="30305">MIGYIIAFGFLIVVVYQRKKRKKRKKFQHKPIAPAWRTILQKRVYFYRQLNEQGKRQFENDVQEFLASIKITGVKTEITLVDKLLVASSAVIPLFGFPRCTYRNLEEVIIYPTSFNRWFQLDDPDERINGMVGSGILEGKVLFSKPALHAGFDINDDQDNVGLHEFIHIFDKENGFIDGVPPGFEKRSFAIPWLQFIHQKIAEIEEQDSDIHVYATNSQQEFFAVAGEYFFESPHLLKAKHPILYRSLMKAFSIDTAAVLAK</sequence>
<dbReference type="EMBL" id="FOIR01000002">
    <property type="protein sequence ID" value="SEW21848.1"/>
    <property type="molecule type" value="Genomic_DNA"/>
</dbReference>
<accession>A0A1I0Q4M1</accession>
<dbReference type="InterPro" id="IPR024079">
    <property type="entry name" value="MetalloPept_cat_dom_sf"/>
</dbReference>
<evidence type="ECO:0000313" key="1">
    <source>
        <dbReference type="EMBL" id="SEW21848.1"/>
    </source>
</evidence>
<organism evidence="1 2">
    <name type="scientific">Roseivirga pacifica</name>
    <dbReference type="NCBI Taxonomy" id="1267423"/>
    <lineage>
        <taxon>Bacteria</taxon>
        <taxon>Pseudomonadati</taxon>
        <taxon>Bacteroidota</taxon>
        <taxon>Cytophagia</taxon>
        <taxon>Cytophagales</taxon>
        <taxon>Roseivirgaceae</taxon>
        <taxon>Roseivirga</taxon>
    </lineage>
</organism>
<protein>
    <recommendedName>
        <fullName evidence="3">Peptidase</fullName>
    </recommendedName>
</protein>
<reference evidence="2" key="1">
    <citation type="submission" date="2016-10" db="EMBL/GenBank/DDBJ databases">
        <authorList>
            <person name="Varghese N."/>
            <person name="Submissions S."/>
        </authorList>
    </citation>
    <scope>NUCLEOTIDE SEQUENCE [LARGE SCALE GENOMIC DNA]</scope>
    <source>
        <strain evidence="2">CGMCC 1.12402</strain>
    </source>
</reference>
<dbReference type="CDD" id="cd20169">
    <property type="entry name" value="Peptidase_M90_mtfA"/>
    <property type="match status" value="1"/>
</dbReference>
<evidence type="ECO:0000313" key="2">
    <source>
        <dbReference type="Proteomes" id="UP000199437"/>
    </source>
</evidence>
<dbReference type="GO" id="GO:0004177">
    <property type="term" value="F:aminopeptidase activity"/>
    <property type="evidence" value="ECO:0007669"/>
    <property type="project" value="TreeGrafter"/>
</dbReference>
<dbReference type="PANTHER" id="PTHR30164:SF2">
    <property type="entry name" value="PROTEIN MTFA"/>
    <property type="match status" value="1"/>
</dbReference>
<dbReference type="STRING" id="1267423.SAMN05216290_2006"/>
<dbReference type="Gene3D" id="1.10.472.150">
    <property type="entry name" value="Glucose-regulated metallo-peptidase M90, N-terminal domain"/>
    <property type="match status" value="1"/>
</dbReference>